<proteinExistence type="predicted"/>
<name>A0A4Y7PS74_9AGAM</name>
<feature type="transmembrane region" description="Helical" evidence="1">
    <location>
        <begin position="12"/>
        <end position="33"/>
    </location>
</feature>
<sequence length="316" mass="35295">MTLEIDVAELVGIVIEGIFYGVFLALFFATVYILTRRRRHSRPNIPMLVGAVVMFLLATAQIVVDTANIFHPFIYLDRTHRIENLSDPTKPLWAAKAAIYFTMMLVGDVIVIYRTFVVWDRNFWVIFVPVCCTIGSAVSVYQTVWALRHIASVTIKEESRWGYAIFALSLAANSIATSLLAYRIWAHEASINSVFAKGSIIYRFNNMFIVKIVLESGLINAAYLLTYTIILRSGSHALELFGSMSTPLVGIIFSTVILRTGVASKREAMLSSSIDHRERSRVTFPVRTPRSGDIEIGIATDSDSIAMDQPHLKAPP</sequence>
<evidence type="ECO:0000313" key="3">
    <source>
        <dbReference type="Proteomes" id="UP000294933"/>
    </source>
</evidence>
<keyword evidence="3" id="KW-1185">Reference proteome</keyword>
<keyword evidence="1" id="KW-0472">Membrane</keyword>
<dbReference type="EMBL" id="ML170222">
    <property type="protein sequence ID" value="TDL17409.1"/>
    <property type="molecule type" value="Genomic_DNA"/>
</dbReference>
<keyword evidence="1" id="KW-0812">Transmembrane</keyword>
<reference evidence="2 3" key="1">
    <citation type="submission" date="2018-06" db="EMBL/GenBank/DDBJ databases">
        <title>A transcriptomic atlas of mushroom development highlights an independent origin of complex multicellularity.</title>
        <authorList>
            <consortium name="DOE Joint Genome Institute"/>
            <person name="Krizsan K."/>
            <person name="Almasi E."/>
            <person name="Merenyi Z."/>
            <person name="Sahu N."/>
            <person name="Viragh M."/>
            <person name="Koszo T."/>
            <person name="Mondo S."/>
            <person name="Kiss B."/>
            <person name="Balint B."/>
            <person name="Kues U."/>
            <person name="Barry K."/>
            <person name="Hegedus J.C."/>
            <person name="Henrissat B."/>
            <person name="Johnson J."/>
            <person name="Lipzen A."/>
            <person name="Ohm R."/>
            <person name="Nagy I."/>
            <person name="Pangilinan J."/>
            <person name="Yan J."/>
            <person name="Xiong Y."/>
            <person name="Grigoriev I.V."/>
            <person name="Hibbett D.S."/>
            <person name="Nagy L.G."/>
        </authorList>
    </citation>
    <scope>NUCLEOTIDE SEQUENCE [LARGE SCALE GENOMIC DNA]</scope>
    <source>
        <strain evidence="2 3">SZMC22713</strain>
    </source>
</reference>
<feature type="transmembrane region" description="Helical" evidence="1">
    <location>
        <begin position="45"/>
        <end position="64"/>
    </location>
</feature>
<evidence type="ECO:0000256" key="1">
    <source>
        <dbReference type="SAM" id="Phobius"/>
    </source>
</evidence>
<feature type="transmembrane region" description="Helical" evidence="1">
    <location>
        <begin position="161"/>
        <end position="185"/>
    </location>
</feature>
<gene>
    <name evidence="2" type="ORF">BD410DRAFT_730062</name>
</gene>
<dbReference type="OrthoDB" id="3354175at2759"/>
<feature type="transmembrane region" description="Helical" evidence="1">
    <location>
        <begin position="97"/>
        <end position="116"/>
    </location>
</feature>
<organism evidence="2 3">
    <name type="scientific">Rickenella mellea</name>
    <dbReference type="NCBI Taxonomy" id="50990"/>
    <lineage>
        <taxon>Eukaryota</taxon>
        <taxon>Fungi</taxon>
        <taxon>Dikarya</taxon>
        <taxon>Basidiomycota</taxon>
        <taxon>Agaricomycotina</taxon>
        <taxon>Agaricomycetes</taxon>
        <taxon>Hymenochaetales</taxon>
        <taxon>Rickenellaceae</taxon>
        <taxon>Rickenella</taxon>
    </lineage>
</organism>
<feature type="transmembrane region" description="Helical" evidence="1">
    <location>
        <begin position="242"/>
        <end position="262"/>
    </location>
</feature>
<evidence type="ECO:0000313" key="2">
    <source>
        <dbReference type="EMBL" id="TDL17409.1"/>
    </source>
</evidence>
<keyword evidence="1" id="KW-1133">Transmembrane helix</keyword>
<feature type="transmembrane region" description="Helical" evidence="1">
    <location>
        <begin position="206"/>
        <end position="230"/>
    </location>
</feature>
<accession>A0A4Y7PS74</accession>
<dbReference type="VEuPathDB" id="FungiDB:BD410DRAFT_730062"/>
<protein>
    <submittedName>
        <fullName evidence="2">Uncharacterized protein</fullName>
    </submittedName>
</protein>
<dbReference type="Proteomes" id="UP000294933">
    <property type="component" value="Unassembled WGS sequence"/>
</dbReference>
<feature type="transmembrane region" description="Helical" evidence="1">
    <location>
        <begin position="123"/>
        <end position="141"/>
    </location>
</feature>
<dbReference type="AlphaFoldDB" id="A0A4Y7PS74"/>